<dbReference type="GO" id="GO:0016020">
    <property type="term" value="C:membrane"/>
    <property type="evidence" value="ECO:0007669"/>
    <property type="project" value="UniProtKB-SubCell"/>
</dbReference>
<feature type="transmembrane region" description="Helical" evidence="6">
    <location>
        <begin position="390"/>
        <end position="410"/>
    </location>
</feature>
<name>A0A1V6SY54_9EURO</name>
<evidence type="ECO:0000256" key="3">
    <source>
        <dbReference type="ARBA" id="ARBA00022989"/>
    </source>
</evidence>
<feature type="region of interest" description="Disordered" evidence="5">
    <location>
        <begin position="488"/>
        <end position="510"/>
    </location>
</feature>
<gene>
    <name evidence="7" type="ORF">PENFLA_c020G01583</name>
</gene>
<keyword evidence="2 6" id="KW-0812">Transmembrane</keyword>
<accession>A0A1V6SY54</accession>
<protein>
    <submittedName>
        <fullName evidence="7">Uncharacterized protein</fullName>
    </submittedName>
</protein>
<keyword evidence="3 6" id="KW-1133">Transmembrane helix</keyword>
<sequence length="510" mass="58584">MTATLSNINYWRWREPSGSETPVRQPSLPGDGSLPEPRELSRTELLQEDFLRKPGIHVVFMPNVESGILKMAGSADLCRQLTEKFFLPKFFFERLGWNANGMFGSTSNLLQTDSETSYGTFSRFLSKQVKGKGTESRLNSKNSRSPNPISTPAPEYEYDWHYMAFCTMWRSSLVNHTAGSGQPRMDGSSDETHVLLCFDLDDDITFRLRRLLHKADLRDWNIDPFLMLEYALHIVIEQCEQDLWSFQKPVRDIEKGRGQELFRETGSSDNDKTFEFLVERYSRLHELSRHVIHISESMDATSNNLAAIVRDHNLWMSTSPYSAATTRLSKALLLHENMITNLNFRAKAFVGRMDNEIKCASNFVAVADSNISKGILKQTRNEGKVLSDTVSALTLLFLPGTFISGFFGMNFFTLDQNDHQILQWKAHPKIWIFFVCTIPITILGFFVFMLEFNFLTWIRDMQALIGGIFRRRKTSDVENMDLKGLKSSDRSRKIQRSFGFSRRATSRSMP</sequence>
<feature type="region of interest" description="Disordered" evidence="5">
    <location>
        <begin position="16"/>
        <end position="38"/>
    </location>
</feature>
<evidence type="ECO:0000256" key="1">
    <source>
        <dbReference type="ARBA" id="ARBA00004141"/>
    </source>
</evidence>
<dbReference type="AlphaFoldDB" id="A0A1V6SY54"/>
<evidence type="ECO:0000313" key="7">
    <source>
        <dbReference type="EMBL" id="OQE18886.1"/>
    </source>
</evidence>
<proteinExistence type="predicted"/>
<evidence type="ECO:0000256" key="5">
    <source>
        <dbReference type="SAM" id="MobiDB-lite"/>
    </source>
</evidence>
<dbReference type="STRING" id="254877.A0A1V6SY54"/>
<evidence type="ECO:0000256" key="4">
    <source>
        <dbReference type="ARBA" id="ARBA00023136"/>
    </source>
</evidence>
<dbReference type="Gene3D" id="1.20.58.340">
    <property type="entry name" value="Magnesium transport protein CorA, transmembrane region"/>
    <property type="match status" value="1"/>
</dbReference>
<feature type="transmembrane region" description="Helical" evidence="6">
    <location>
        <begin position="430"/>
        <end position="452"/>
    </location>
</feature>
<dbReference type="OrthoDB" id="5207033at2759"/>
<keyword evidence="4 6" id="KW-0472">Membrane</keyword>
<comment type="caution">
    <text evidence="7">The sequence shown here is derived from an EMBL/GenBank/DDBJ whole genome shotgun (WGS) entry which is preliminary data.</text>
</comment>
<evidence type="ECO:0000313" key="8">
    <source>
        <dbReference type="Proteomes" id="UP000191342"/>
    </source>
</evidence>
<keyword evidence="8" id="KW-1185">Reference proteome</keyword>
<dbReference type="InterPro" id="IPR045863">
    <property type="entry name" value="CorA_TM1_TM2"/>
</dbReference>
<dbReference type="SUPFAM" id="SSF144083">
    <property type="entry name" value="Magnesium transport protein CorA, transmembrane region"/>
    <property type="match status" value="1"/>
</dbReference>
<dbReference type="EMBL" id="MLQL01000020">
    <property type="protein sequence ID" value="OQE18886.1"/>
    <property type="molecule type" value="Genomic_DNA"/>
</dbReference>
<evidence type="ECO:0000256" key="2">
    <source>
        <dbReference type="ARBA" id="ARBA00022692"/>
    </source>
</evidence>
<reference evidence="8" key="1">
    <citation type="journal article" date="2017" name="Nat. Microbiol.">
        <title>Global analysis of biosynthetic gene clusters reveals vast potential of secondary metabolite production in Penicillium species.</title>
        <authorList>
            <person name="Nielsen J.C."/>
            <person name="Grijseels S."/>
            <person name="Prigent S."/>
            <person name="Ji B."/>
            <person name="Dainat J."/>
            <person name="Nielsen K.F."/>
            <person name="Frisvad J.C."/>
            <person name="Workman M."/>
            <person name="Nielsen J."/>
        </authorList>
    </citation>
    <scope>NUCLEOTIDE SEQUENCE [LARGE SCALE GENOMIC DNA]</scope>
    <source>
        <strain evidence="8">IBT 14082</strain>
    </source>
</reference>
<dbReference type="Proteomes" id="UP000191342">
    <property type="component" value="Unassembled WGS sequence"/>
</dbReference>
<organism evidence="7 8">
    <name type="scientific">Penicillium flavigenum</name>
    <dbReference type="NCBI Taxonomy" id="254877"/>
    <lineage>
        <taxon>Eukaryota</taxon>
        <taxon>Fungi</taxon>
        <taxon>Dikarya</taxon>
        <taxon>Ascomycota</taxon>
        <taxon>Pezizomycotina</taxon>
        <taxon>Eurotiomycetes</taxon>
        <taxon>Eurotiomycetidae</taxon>
        <taxon>Eurotiales</taxon>
        <taxon>Aspergillaceae</taxon>
        <taxon>Penicillium</taxon>
    </lineage>
</organism>
<evidence type="ECO:0000256" key="6">
    <source>
        <dbReference type="SAM" id="Phobius"/>
    </source>
</evidence>
<comment type="subcellular location">
    <subcellularLocation>
        <location evidence="1">Membrane</location>
        <topology evidence="1">Multi-pass membrane protein</topology>
    </subcellularLocation>
</comment>